<comment type="caution">
    <text evidence="1">The sequence shown here is derived from an EMBL/GenBank/DDBJ whole genome shotgun (WGS) entry which is preliminary data.</text>
</comment>
<evidence type="ECO:0000313" key="1">
    <source>
        <dbReference type="EMBL" id="KKR70709.1"/>
    </source>
</evidence>
<dbReference type="AlphaFoldDB" id="A0A0G0T127"/>
<protein>
    <submittedName>
        <fullName evidence="1">Uncharacterized protein</fullName>
    </submittedName>
</protein>
<gene>
    <name evidence="1" type="ORF">UU13_C0002G0054</name>
</gene>
<organism evidence="1 2">
    <name type="scientific">Candidatus Nomurabacteria bacterium GW2011_GWB1_40_7</name>
    <dbReference type="NCBI Taxonomy" id="1618744"/>
    <lineage>
        <taxon>Bacteria</taxon>
        <taxon>Candidatus Nomuraibacteriota</taxon>
    </lineage>
</organism>
<sequence length="176" mass="20846">MGSTPIPSAKIMTTFDKVKQKIWSFVYGFFLPARKFLFRMGIIWHKKGRQRYHLGWLAPGKTLEGLKKHLHDNWGFGNHFVAWVDEDQVLSWRKLTDFRNQYHLRVFKDGEIRGHFEITPEAHPVDHFEEKGEIDKQEDFLKFLGDFAVQKEYFSSLKMDPDAFDPKSEITINKKL</sequence>
<evidence type="ECO:0000313" key="2">
    <source>
        <dbReference type="Proteomes" id="UP000034452"/>
    </source>
</evidence>
<proteinExistence type="predicted"/>
<dbReference type="Proteomes" id="UP000034452">
    <property type="component" value="Unassembled WGS sequence"/>
</dbReference>
<dbReference type="EMBL" id="LBZL01000002">
    <property type="protein sequence ID" value="KKR70709.1"/>
    <property type="molecule type" value="Genomic_DNA"/>
</dbReference>
<accession>A0A0G0T127</accession>
<name>A0A0G0T127_9BACT</name>
<reference evidence="1 2" key="1">
    <citation type="journal article" date="2015" name="Nature">
        <title>rRNA introns, odd ribosomes, and small enigmatic genomes across a large radiation of phyla.</title>
        <authorList>
            <person name="Brown C.T."/>
            <person name="Hug L.A."/>
            <person name="Thomas B.C."/>
            <person name="Sharon I."/>
            <person name="Castelle C.J."/>
            <person name="Singh A."/>
            <person name="Wilkins M.J."/>
            <person name="Williams K.H."/>
            <person name="Banfield J.F."/>
        </authorList>
    </citation>
    <scope>NUCLEOTIDE SEQUENCE [LARGE SCALE GENOMIC DNA]</scope>
</reference>